<keyword evidence="5" id="KW-0436">Ligase</keyword>
<dbReference type="GO" id="GO:0009791">
    <property type="term" value="P:post-embryonic development"/>
    <property type="evidence" value="ECO:0007669"/>
    <property type="project" value="UniProtKB-ARBA"/>
</dbReference>
<dbReference type="PANTHER" id="PTHR43097">
    <property type="entry name" value="GLUTAMINE-TRNA LIGASE"/>
    <property type="match status" value="1"/>
</dbReference>
<dbReference type="PROSITE" id="PS50405">
    <property type="entry name" value="GST_CTER"/>
    <property type="match status" value="1"/>
</dbReference>
<keyword evidence="7" id="KW-0067">ATP-binding</keyword>
<evidence type="ECO:0000313" key="14">
    <source>
        <dbReference type="EMBL" id="PRW45404.1"/>
    </source>
</evidence>
<keyword evidence="4" id="KW-0963">Cytoplasm</keyword>
<dbReference type="PRINTS" id="PR00987">
    <property type="entry name" value="TRNASYNTHGLU"/>
</dbReference>
<dbReference type="EMBL" id="LHPG02000011">
    <property type="protein sequence ID" value="PRW45404.1"/>
    <property type="molecule type" value="Genomic_DNA"/>
</dbReference>
<dbReference type="FunFam" id="2.40.240.10:FF:000004">
    <property type="entry name" value="Glutamyl-tRNA synthetase, cytoplasmic"/>
    <property type="match status" value="1"/>
</dbReference>
<evidence type="ECO:0000256" key="7">
    <source>
        <dbReference type="ARBA" id="ARBA00022840"/>
    </source>
</evidence>
<evidence type="ECO:0000256" key="8">
    <source>
        <dbReference type="ARBA" id="ARBA00022917"/>
    </source>
</evidence>
<dbReference type="Proteomes" id="UP000239899">
    <property type="component" value="Unassembled WGS sequence"/>
</dbReference>
<dbReference type="GO" id="GO:0006424">
    <property type="term" value="P:glutamyl-tRNA aminoacylation"/>
    <property type="evidence" value="ECO:0007669"/>
    <property type="project" value="TreeGrafter"/>
</dbReference>
<dbReference type="InterPro" id="IPR011035">
    <property type="entry name" value="Ribosomal_bL25/Gln-tRNA_synth"/>
</dbReference>
<dbReference type="EC" id="6.1.1.17" evidence="3"/>
<dbReference type="InterPro" id="IPR020059">
    <property type="entry name" value="Glu/Gln-tRNA-synth_Ib_codon-bd"/>
</dbReference>
<dbReference type="InterPro" id="IPR020056">
    <property type="entry name" value="Rbsml_bL25/Gln-tRNA_synth_N"/>
</dbReference>
<evidence type="ECO:0000256" key="4">
    <source>
        <dbReference type="ARBA" id="ARBA00022490"/>
    </source>
</evidence>
<dbReference type="InterPro" id="IPR049437">
    <property type="entry name" value="tRNA-synt_1c_C2"/>
</dbReference>
<comment type="caution">
    <text evidence="14">The sequence shown here is derived from an EMBL/GenBank/DDBJ whole genome shotgun (WGS) entry which is preliminary data.</text>
</comment>
<evidence type="ECO:0000256" key="3">
    <source>
        <dbReference type="ARBA" id="ARBA00012835"/>
    </source>
</evidence>
<dbReference type="InterPro" id="IPR001412">
    <property type="entry name" value="aa-tRNA-synth_I_CS"/>
</dbReference>
<evidence type="ECO:0000313" key="15">
    <source>
        <dbReference type="Proteomes" id="UP000239899"/>
    </source>
</evidence>
<keyword evidence="8" id="KW-0648">Protein biosynthesis</keyword>
<feature type="compositionally biased region" description="Gly residues" evidence="12">
    <location>
        <begin position="1370"/>
        <end position="1379"/>
    </location>
</feature>
<dbReference type="SUPFAM" id="SSF47616">
    <property type="entry name" value="GST C-terminal domain-like"/>
    <property type="match status" value="1"/>
</dbReference>
<dbReference type="Pfam" id="PF20974">
    <property type="entry name" value="tRNA-synt_1c_C2"/>
    <property type="match status" value="1"/>
</dbReference>
<dbReference type="GO" id="GO:0005829">
    <property type="term" value="C:cytosol"/>
    <property type="evidence" value="ECO:0007669"/>
    <property type="project" value="TreeGrafter"/>
</dbReference>
<keyword evidence="9" id="KW-0030">Aminoacyl-tRNA synthetase</keyword>
<comment type="catalytic activity">
    <reaction evidence="11">
        <text>tRNA(Glu) + L-glutamate + ATP = L-glutamyl-tRNA(Glu) + AMP + diphosphate</text>
        <dbReference type="Rhea" id="RHEA:23540"/>
        <dbReference type="Rhea" id="RHEA-COMP:9663"/>
        <dbReference type="Rhea" id="RHEA-COMP:9680"/>
        <dbReference type="ChEBI" id="CHEBI:29985"/>
        <dbReference type="ChEBI" id="CHEBI:30616"/>
        <dbReference type="ChEBI" id="CHEBI:33019"/>
        <dbReference type="ChEBI" id="CHEBI:78442"/>
        <dbReference type="ChEBI" id="CHEBI:78520"/>
        <dbReference type="ChEBI" id="CHEBI:456215"/>
        <dbReference type="EC" id="6.1.1.17"/>
    </reaction>
</comment>
<dbReference type="GO" id="GO:0004818">
    <property type="term" value="F:glutamate-tRNA ligase activity"/>
    <property type="evidence" value="ECO:0007669"/>
    <property type="project" value="UniProtKB-EC"/>
</dbReference>
<accession>A0A2P6TM42</accession>
<feature type="compositionally biased region" description="Low complexity" evidence="12">
    <location>
        <begin position="1349"/>
        <end position="1369"/>
    </location>
</feature>
<dbReference type="InterPro" id="IPR020058">
    <property type="entry name" value="Glu/Gln-tRNA-synth_Ib_cat-dom"/>
</dbReference>
<sequence>MAAPAPVLSYPEKAGQGCPALAVLAAAKQAGVELELKPLDAKAAKDAPVALTFASGEELVGVPSILRYVARAGPPTSGLYGSDALSACQVDQWLDISQSLVPGAAFESACASVNDFLSLRTFLVGYAPTMADIACWAQLQLTLQWDRLRKGGALPHLSRWYDFLSEQPQLAAAAEAHGLRRRGAPVKHATSHDAELAKKKGGGDTGSFDLGLPNTEMGKVVTRFPPEPSGYLHIGHAKAALLNQHFASMYKGKLLVRFDDTNPSKEKDEYVENIIADMKRLGLPCDAITYTSDYFPQLKDCGERLIKAGHMYADDTPVEQMREERMVGTESRCRNRSIEENLRLWNEMFAASEEGLKNCMRIKLDMSAATISSPLLNNPGFSCFAPWPAGLKNCMRIKLDMSAANKALRDPVAFRCNLTHHWRTGHTYKCYPTYDFACPFVDAYEGVTHALRTSEYKDREAQFYMILKLQQGVWPELPHVHIWDYARLSFVYTVLSKRKLTWFVNQGIVENWTDPRMPTVQGMLRRGLQLEALKEFILSQGASKNVTYQEWDKIWAINKRVIDPVAPRHTAVESVGRVPVTLSNGPAAPEFVEQPRHAKNPAAGTKQQMRSGSLWLDQADAQALSEGEEVTLMGWGNAIMRKLHKDAAGAVTAIDAELNLGGDFKKTKLKLTWLAQSDECPQLDLVDLGYLVTKRKLEDEDNFEDWVNHHSKVVTAAVGDANMRSLKQGDVIQLERKGYYIVDAPFTSADKPIVLLNIPDGRARAAQQQQQVFGGNAIQPAQQVIAGAGQLAQQQAAQPPQPAQPAVPQQPAGAAAHGSVRQAIVDWALQQSVVQRSPRWRRALRKMAAAGPVIRTVGEVRRILGTIHQQIRDAGNSHLALADDLATVGCFRLSELDGLPDDTLVVVGPDTGRHFTVSTEWSLAVASETRRRWADPFFGQGAVGMTGTSTGIKHAAIWEGKDGLVDGKPFFSPSYDTYPVAASGGTHNVFDLTDAMHRRINDIQMKAFEELGVRYWEPTGSAALKAQLYYLSRGNMDNVVKGMVPLPGLPCPLPIALVLRDDEVHNVFHCLHETMAVHAECRFAVAGPTLAAHAAVLGTHADAAALVRIMETYGELFDPVDKALHSLPHLTREASSSLRDVAQSLADARAELPRVRAATAGGPGEPLLSAGEPVLQHACQLVIQLQNLMVGVQQMAKVDSAGAVQLEYASAAERSFQLLAGWRAEAAQRRDTLLVHMRAGGSGSSSTPAPQLPLAATAAAAAAASAAGAADAADDQAARDFDRRFQLVARSGPALGGRAKQPADVLQQLETVRRCSTEFAKQQRASTPHASTPSQQPLAASRSRRGQSAGTTAVAAPAGGSHLGAVAGLMHGGGGGGRGQQRQQHTRAGGAALVPLPAAHRGPAAAAAAAAAAAGQSSRKRLHDSMAEDLLGSPEQLSAAVAAVSVATVPAVPLAAAQPSRSSKRPKVAAQPASNVAVTAADADRAEVRAVAAAGAGTAGRHADEAVLRAVRTAAAADQRFRSANKEQLQAAQMDAVKAGVRAVATGSGASKRATSAAKHMKKGQCSPWLLPSALDQLRAEYESSSATTGRELATLLLKEGRLVRLLQGLGQREAQQAAAVRAALQLHQPLVPVFCAEELLADTSRGDSGKLRNWLHANLKKKAGGTAVECTSDADLVVVAKHEFASDPRPDRTAAAAAAAGAAARASGATSREVIAAEWAVGQGQMSPYLLYGAPAELRQAVDSSAAQSGYQFGGIMLTEGRPERELLLRLQQREAQQIAALQTAPQLPQPLASVFCDKELQRKGKREGRLLLWLRHYADRRGEPDKDEDTSASDGEET</sequence>
<dbReference type="InterPro" id="IPR050132">
    <property type="entry name" value="Gln/Glu-tRNA_Ligase"/>
</dbReference>
<keyword evidence="15" id="KW-1185">Reference proteome</keyword>
<evidence type="ECO:0000256" key="9">
    <source>
        <dbReference type="ARBA" id="ARBA00023146"/>
    </source>
</evidence>
<feature type="region of interest" description="Disordered" evidence="12">
    <location>
        <begin position="790"/>
        <end position="815"/>
    </location>
</feature>
<dbReference type="Pfam" id="PF00749">
    <property type="entry name" value="tRNA-synt_1c"/>
    <property type="match status" value="2"/>
</dbReference>
<feature type="compositionally biased region" description="Polar residues" evidence="12">
    <location>
        <begin position="1319"/>
        <end position="1338"/>
    </location>
</feature>
<dbReference type="PANTHER" id="PTHR43097:SF5">
    <property type="entry name" value="GLUTAMATE--TRNA LIGASE"/>
    <property type="match status" value="1"/>
</dbReference>
<dbReference type="Gene3D" id="3.40.50.620">
    <property type="entry name" value="HUPs"/>
    <property type="match status" value="2"/>
</dbReference>
<dbReference type="OrthoDB" id="10250478at2759"/>
<feature type="region of interest" description="Disordered" evidence="12">
    <location>
        <begin position="1317"/>
        <end position="1388"/>
    </location>
</feature>
<dbReference type="InterPro" id="IPR036282">
    <property type="entry name" value="Glutathione-S-Trfase_C_sf"/>
</dbReference>
<comment type="similarity">
    <text evidence="2">Belongs to the class-I aminoacyl-tRNA synthetase family. Glutamate--tRNA ligase type 2 subfamily.</text>
</comment>
<dbReference type="CDD" id="cd10289">
    <property type="entry name" value="GST_C_AaRS_like"/>
    <property type="match status" value="1"/>
</dbReference>
<keyword evidence="6" id="KW-0547">Nucleotide-binding</keyword>
<dbReference type="Gene3D" id="2.40.240.10">
    <property type="entry name" value="Ribosomal Protein L25, Chain P"/>
    <property type="match status" value="1"/>
</dbReference>
<evidence type="ECO:0000256" key="2">
    <source>
        <dbReference type="ARBA" id="ARBA00008927"/>
    </source>
</evidence>
<evidence type="ECO:0000256" key="5">
    <source>
        <dbReference type="ARBA" id="ARBA00022598"/>
    </source>
</evidence>
<dbReference type="Pfam" id="PF03950">
    <property type="entry name" value="tRNA-synt_1c_C"/>
    <property type="match status" value="1"/>
</dbReference>
<gene>
    <name evidence="14" type="ORF">C2E21_5943</name>
</gene>
<dbReference type="GO" id="GO:0048608">
    <property type="term" value="P:reproductive structure development"/>
    <property type="evidence" value="ECO:0007669"/>
    <property type="project" value="UniProtKB-ARBA"/>
</dbReference>
<dbReference type="STRING" id="3076.A0A2P6TM42"/>
<dbReference type="GO" id="GO:0017102">
    <property type="term" value="C:methionyl glutamyl tRNA synthetase complex"/>
    <property type="evidence" value="ECO:0007669"/>
    <property type="project" value="TreeGrafter"/>
</dbReference>
<proteinExistence type="inferred from homology"/>
<evidence type="ECO:0000259" key="13">
    <source>
        <dbReference type="PROSITE" id="PS50405"/>
    </source>
</evidence>
<feature type="compositionally biased region" description="Low complexity" evidence="12">
    <location>
        <begin position="806"/>
        <end position="815"/>
    </location>
</feature>
<dbReference type="InterPro" id="IPR010987">
    <property type="entry name" value="Glutathione-S-Trfase_C-like"/>
</dbReference>
<evidence type="ECO:0000256" key="6">
    <source>
        <dbReference type="ARBA" id="ARBA00022741"/>
    </source>
</evidence>
<dbReference type="InterPro" id="IPR000924">
    <property type="entry name" value="Glu/Gln-tRNA-synth"/>
</dbReference>
<comment type="subcellular location">
    <subcellularLocation>
        <location evidence="1">Cytoplasm</location>
    </subcellularLocation>
</comment>
<evidence type="ECO:0000256" key="12">
    <source>
        <dbReference type="SAM" id="MobiDB-lite"/>
    </source>
</evidence>
<evidence type="ECO:0000256" key="11">
    <source>
        <dbReference type="ARBA" id="ARBA00048351"/>
    </source>
</evidence>
<dbReference type="InterPro" id="IPR014729">
    <property type="entry name" value="Rossmann-like_a/b/a_fold"/>
</dbReference>
<dbReference type="Gene3D" id="1.20.1050.130">
    <property type="match status" value="1"/>
</dbReference>
<organism evidence="14 15">
    <name type="scientific">Chlorella sorokiniana</name>
    <name type="common">Freshwater green alga</name>
    <dbReference type="NCBI Taxonomy" id="3076"/>
    <lineage>
        <taxon>Eukaryota</taxon>
        <taxon>Viridiplantae</taxon>
        <taxon>Chlorophyta</taxon>
        <taxon>core chlorophytes</taxon>
        <taxon>Trebouxiophyceae</taxon>
        <taxon>Chlorellales</taxon>
        <taxon>Chlorellaceae</taxon>
        <taxon>Chlorella clade</taxon>
        <taxon>Chlorella</taxon>
    </lineage>
</organism>
<dbReference type="PROSITE" id="PS00178">
    <property type="entry name" value="AA_TRNA_LIGASE_I"/>
    <property type="match status" value="1"/>
</dbReference>
<dbReference type="SUPFAM" id="SSF50715">
    <property type="entry name" value="Ribosomal protein L25-like"/>
    <property type="match status" value="1"/>
</dbReference>
<evidence type="ECO:0000256" key="10">
    <source>
        <dbReference type="ARBA" id="ARBA00030865"/>
    </source>
</evidence>
<evidence type="ECO:0000256" key="1">
    <source>
        <dbReference type="ARBA" id="ARBA00004496"/>
    </source>
</evidence>
<protein>
    <recommendedName>
        <fullName evidence="3">glutamate--tRNA ligase</fullName>
        <ecNumber evidence="3">6.1.1.17</ecNumber>
    </recommendedName>
    <alternativeName>
        <fullName evidence="10">Glutamyl-tRNA synthetase</fullName>
    </alternativeName>
</protein>
<dbReference type="SUPFAM" id="SSF52374">
    <property type="entry name" value="Nucleotidylyl transferase"/>
    <property type="match status" value="1"/>
</dbReference>
<name>A0A2P6TM42_CHLSO</name>
<feature type="domain" description="GST C-terminal" evidence="13">
    <location>
        <begin position="43"/>
        <end position="186"/>
    </location>
</feature>
<reference evidence="14 15" key="1">
    <citation type="journal article" date="2018" name="Plant J.">
        <title>Genome sequences of Chlorella sorokiniana UTEX 1602 and Micractinium conductrix SAG 241.80: implications to maltose excretion by a green alga.</title>
        <authorList>
            <person name="Arriola M.B."/>
            <person name="Velmurugan N."/>
            <person name="Zhang Y."/>
            <person name="Plunkett M.H."/>
            <person name="Hondzo H."/>
            <person name="Barney B.M."/>
        </authorList>
    </citation>
    <scope>NUCLEOTIDE SEQUENCE [LARGE SCALE GENOMIC DNA]</scope>
    <source>
        <strain evidence="15">UTEX 1602</strain>
    </source>
</reference>
<dbReference type="FunFam" id="3.90.800.10:FF:000001">
    <property type="entry name" value="Glutamine--tRNA ligase"/>
    <property type="match status" value="1"/>
</dbReference>
<dbReference type="GO" id="GO:0005524">
    <property type="term" value="F:ATP binding"/>
    <property type="evidence" value="ECO:0007669"/>
    <property type="project" value="UniProtKB-KW"/>
</dbReference>
<dbReference type="FunFam" id="3.40.50.620:FF:000037">
    <property type="entry name" value="Glutamine--tRNA ligase cytoplasmic"/>
    <property type="match status" value="1"/>
</dbReference>